<dbReference type="PANTHER" id="PTHR28141">
    <property type="entry name" value="2',3'-CYCLIC-NUCLEOTIDE 3'-PHOSPHODIESTERASE"/>
    <property type="match status" value="1"/>
</dbReference>
<comment type="caution">
    <text evidence="1">The sequence shown here is derived from an EMBL/GenBank/DDBJ whole genome shotgun (WGS) entry which is preliminary data.</text>
</comment>
<dbReference type="GO" id="GO:0009187">
    <property type="term" value="P:cyclic nucleotide metabolic process"/>
    <property type="evidence" value="ECO:0007669"/>
    <property type="project" value="TreeGrafter"/>
</dbReference>
<evidence type="ECO:0000313" key="2">
    <source>
        <dbReference type="Proteomes" id="UP000230935"/>
    </source>
</evidence>
<evidence type="ECO:0000313" key="1">
    <source>
        <dbReference type="EMBL" id="PIS04978.1"/>
    </source>
</evidence>
<organism evidence="1 2">
    <name type="scientific">Candidatus Buchananbacteria bacterium CG10_big_fil_rev_8_21_14_0_10_42_9</name>
    <dbReference type="NCBI Taxonomy" id="1974526"/>
    <lineage>
        <taxon>Bacteria</taxon>
        <taxon>Candidatus Buchananiibacteriota</taxon>
    </lineage>
</organism>
<dbReference type="EMBL" id="PEZZ01000028">
    <property type="protein sequence ID" value="PIS04978.1"/>
    <property type="molecule type" value="Genomic_DNA"/>
</dbReference>
<name>A0A2H0W0V8_9BACT</name>
<dbReference type="AlphaFoldDB" id="A0A2H0W0V8"/>
<dbReference type="PANTHER" id="PTHR28141:SF1">
    <property type="entry name" value="2',3'-CYCLIC-NUCLEOTIDE 3'-PHOSPHODIESTERASE"/>
    <property type="match status" value="1"/>
</dbReference>
<dbReference type="SUPFAM" id="SSF55144">
    <property type="entry name" value="LigT-like"/>
    <property type="match status" value="1"/>
</dbReference>
<dbReference type="Pfam" id="PF07823">
    <property type="entry name" value="CPDase"/>
    <property type="match status" value="1"/>
</dbReference>
<protein>
    <recommendedName>
        <fullName evidence="3">2'-5' RNA ligase</fullName>
    </recommendedName>
</protein>
<dbReference type="Gene3D" id="3.90.1140.10">
    <property type="entry name" value="Cyclic phosphodiesterase"/>
    <property type="match status" value="1"/>
</dbReference>
<dbReference type="GO" id="GO:0004113">
    <property type="term" value="F:2',3'-cyclic-nucleotide 3'-phosphodiesterase activity"/>
    <property type="evidence" value="ECO:0007669"/>
    <property type="project" value="TreeGrafter"/>
</dbReference>
<sequence length="157" mass="18404">MVKPKKKLQREINDFAKRYNTYTFEPHVTLVGLMYKPKNEVVTRGGEIAKKLKPYTIKLQDLFYIDAYYGCLMIKAKPTPMVMQANKIAQELFVLEEDYTPHLSLIYGNLEANEKKKIISEVGTKLQLEFIVDKLSVYYTGGYVKDWHMIEEYNFSK</sequence>
<dbReference type="InterPro" id="IPR009097">
    <property type="entry name" value="Cyclic_Pdiesterase"/>
</dbReference>
<gene>
    <name evidence="1" type="ORF">COT81_03580</name>
</gene>
<dbReference type="InterPro" id="IPR012386">
    <property type="entry name" value="Cyclic-nucl_3Pdiesterase"/>
</dbReference>
<evidence type="ECO:0008006" key="3">
    <source>
        <dbReference type="Google" id="ProtNLM"/>
    </source>
</evidence>
<accession>A0A2H0W0V8</accession>
<proteinExistence type="predicted"/>
<dbReference type="Proteomes" id="UP000230935">
    <property type="component" value="Unassembled WGS sequence"/>
</dbReference>
<reference evidence="2" key="1">
    <citation type="submission" date="2017-09" db="EMBL/GenBank/DDBJ databases">
        <title>Depth-based differentiation of microbial function through sediment-hosted aquifers and enrichment of novel symbionts in the deep terrestrial subsurface.</title>
        <authorList>
            <person name="Probst A.J."/>
            <person name="Ladd B."/>
            <person name="Jarett J.K."/>
            <person name="Geller-Mcgrath D.E."/>
            <person name="Sieber C.M.K."/>
            <person name="Emerson J.B."/>
            <person name="Anantharaman K."/>
            <person name="Thomas B.C."/>
            <person name="Malmstrom R."/>
            <person name="Stieglmeier M."/>
            <person name="Klingl A."/>
            <person name="Woyke T."/>
            <person name="Ryan C.M."/>
            <person name="Banfield J.F."/>
        </authorList>
    </citation>
    <scope>NUCLEOTIDE SEQUENCE [LARGE SCALE GENOMIC DNA]</scope>
</reference>